<keyword evidence="1" id="KW-0472">Membrane</keyword>
<keyword evidence="1" id="KW-1133">Transmembrane helix</keyword>
<evidence type="ECO:0000256" key="1">
    <source>
        <dbReference type="SAM" id="Phobius"/>
    </source>
</evidence>
<proteinExistence type="predicted"/>
<accession>A0A1Q9W314</accession>
<keyword evidence="1" id="KW-0812">Transmembrane</keyword>
<reference evidence="2 3" key="1">
    <citation type="submission" date="2016-10" db="EMBL/GenBank/DDBJ databases">
        <title>Evaluation of Human, Animal and Environmental Mycobacterium chelonae Isolates by Core Genome Phylogenomic Analysis, Targeted Gene Comparison, and Anti-microbial Susceptibility Patterns: A Tale of Mistaken Identities.</title>
        <authorList>
            <person name="Fogelson S.B."/>
            <person name="Camus A.C."/>
            <person name="Lorenz W."/>
            <person name="Vasireddy R."/>
            <person name="Vasireddy S."/>
            <person name="Smith T."/>
            <person name="Brown-Elliott B.A."/>
            <person name="Wallace R.J.Jr."/>
            <person name="Hasan N.A."/>
            <person name="Reischl U."/>
            <person name="Sanchez S."/>
        </authorList>
    </citation>
    <scope>NUCLEOTIDE SEQUENCE [LARGE SCALE GENOMIC DNA]</scope>
    <source>
        <strain evidence="2 3">24999</strain>
    </source>
</reference>
<evidence type="ECO:0000313" key="3">
    <source>
        <dbReference type="Proteomes" id="UP000179636"/>
    </source>
</evidence>
<evidence type="ECO:0000313" key="2">
    <source>
        <dbReference type="EMBL" id="OHT93647.1"/>
    </source>
</evidence>
<protein>
    <submittedName>
        <fullName evidence="2">Uncharacterized protein</fullName>
    </submittedName>
</protein>
<comment type="caution">
    <text evidence="2">The sequence shown here is derived from an EMBL/GenBank/DDBJ whole genome shotgun (WGS) entry which is preliminary data.</text>
</comment>
<gene>
    <name evidence="2" type="ORF">BKG61_19955</name>
</gene>
<feature type="transmembrane region" description="Helical" evidence="1">
    <location>
        <begin position="21"/>
        <end position="43"/>
    </location>
</feature>
<name>A0A1S1JUQ0_9MYCO</name>
<dbReference type="EMBL" id="MLHV01000020">
    <property type="protein sequence ID" value="OHT93647.1"/>
    <property type="molecule type" value="Genomic_DNA"/>
</dbReference>
<dbReference type="AlphaFoldDB" id="A0A1S1JUQ0"/>
<dbReference type="Proteomes" id="UP000179636">
    <property type="component" value="Unassembled WGS sequence"/>
</dbReference>
<accession>A0A1S1JUQ0</accession>
<sequence>MHRLGVALFSDGGWKQLVRKWGAALTLVGIVVAGIGVSVFILFGDARVPDATQPPAALQTPVAAPKLPTPEEFNIGVTVTDRNCPSADNCVYTYTIQPNYIGLHPLPDQPFAVTYQVRGGHEPRHGEFTVHGTEARFMKGVTVEGSAEAQFTAVPTQVINRQVFGPPVPVDPTPALPPPE</sequence>
<keyword evidence="3" id="KW-1185">Reference proteome</keyword>
<organism evidence="2 3">
    <name type="scientific">Mycobacterium syngnathidarum</name>
    <dbReference type="NCBI Taxonomy" id="1908205"/>
    <lineage>
        <taxon>Bacteria</taxon>
        <taxon>Bacillati</taxon>
        <taxon>Actinomycetota</taxon>
        <taxon>Actinomycetes</taxon>
        <taxon>Mycobacteriales</taxon>
        <taxon>Mycobacteriaceae</taxon>
        <taxon>Mycobacterium</taxon>
    </lineage>
</organism>